<feature type="domain" description="SLH" evidence="4">
    <location>
        <begin position="27"/>
        <end position="90"/>
    </location>
</feature>
<dbReference type="GeneID" id="98062333"/>
<keyword evidence="6" id="KW-1185">Reference proteome</keyword>
<evidence type="ECO:0000313" key="5">
    <source>
        <dbReference type="EMBL" id="AUO19090.1"/>
    </source>
</evidence>
<keyword evidence="1" id="KW-0677">Repeat</keyword>
<dbReference type="InterPro" id="IPR050695">
    <property type="entry name" value="N-acetylmuramoyl_amidase_3"/>
</dbReference>
<reference evidence="5 6" key="1">
    <citation type="submission" date="2017-04" db="EMBL/GenBank/DDBJ databases">
        <title>Monoglobus pectinilyticus 14 draft genome.</title>
        <authorList>
            <person name="Kim C."/>
            <person name="Rosendale D.I."/>
            <person name="Kelly W.J."/>
            <person name="Tannock G.W."/>
            <person name="Patchett M.L."/>
            <person name="Jordens J.Z."/>
        </authorList>
    </citation>
    <scope>NUCLEOTIDE SEQUENCE [LARGE SCALE GENOMIC DNA]</scope>
    <source>
        <strain evidence="5 6">14</strain>
    </source>
</reference>
<evidence type="ECO:0000256" key="1">
    <source>
        <dbReference type="ARBA" id="ARBA00022737"/>
    </source>
</evidence>
<dbReference type="PROSITE" id="PS51272">
    <property type="entry name" value="SLH"/>
    <property type="match status" value="2"/>
</dbReference>
<feature type="compositionally biased region" description="Pro residues" evidence="3">
    <location>
        <begin position="248"/>
        <end position="276"/>
    </location>
</feature>
<dbReference type="PANTHER" id="PTHR30404:SF0">
    <property type="entry name" value="N-ACETYLMURAMOYL-L-ALANINE AMIDASE AMIC"/>
    <property type="match status" value="1"/>
</dbReference>
<evidence type="ECO:0000259" key="4">
    <source>
        <dbReference type="PROSITE" id="PS51272"/>
    </source>
</evidence>
<feature type="compositionally biased region" description="Acidic residues" evidence="3">
    <location>
        <begin position="226"/>
        <end position="241"/>
    </location>
</feature>
<dbReference type="InterPro" id="IPR001119">
    <property type="entry name" value="SLH_dom"/>
</dbReference>
<protein>
    <submittedName>
        <fullName evidence="5">N-acetylmuramoyl-L-alanine amidase</fullName>
    </submittedName>
</protein>
<dbReference type="Pfam" id="PF01520">
    <property type="entry name" value="Amidase_3"/>
    <property type="match status" value="1"/>
</dbReference>
<dbReference type="KEGG" id="mpec:B9O19_00916"/>
<dbReference type="SUPFAM" id="SSF53187">
    <property type="entry name" value="Zn-dependent exopeptidases"/>
    <property type="match status" value="1"/>
</dbReference>
<dbReference type="OrthoDB" id="9772024at2"/>
<dbReference type="CDD" id="cd02696">
    <property type="entry name" value="MurNAc-LAA"/>
    <property type="match status" value="1"/>
</dbReference>
<feature type="domain" description="SLH" evidence="4">
    <location>
        <begin position="91"/>
        <end position="153"/>
    </location>
</feature>
<feature type="compositionally biased region" description="Polar residues" evidence="3">
    <location>
        <begin position="206"/>
        <end position="222"/>
    </location>
</feature>
<sequence length="484" mass="51920">MRKHKLLAGTVLILSMLIFALPVITASAREFSDVPITASYYTAVDKLSNMGVIQGREDGNFAPEAQTTRAEFCAFMSRATGYNETYYTAGDIPFSDVPDGYWANNYISYCYEKGYINGMLDGSFAPADPVTYEQVVKMVVCSSGAGDESLRSVGPYWYSGYVAVAEKYGLLQNTKKTVGKDANRAFVAQMVYNSLSFINGGDLDDSNQSSGDASDLSNNSAYPTAEPEEPENTDISGEDIFDATPAPTLAPTPDPTAFPTPDPTAKPALAPTPMPTLAPTREPVINEPVYKPSIPSNNGLTVVIDPGHNYSGVDTGATGNGLREQDITYYIAEKVKPLLEERGFNVVMTRNSVYDNCSTESTSASLAYRSNLANSIGADLFVSIHCNAGGGTGTETYYYYGNADGKRLATYIQNYVTSSLGTSNRGVKEAGFAVIKNTSMTAILLETAFIDTAADAAKLADDGCQWSYAESIAHGICDYFGVAY</sequence>
<organism evidence="5 6">
    <name type="scientific">Monoglobus pectinilyticus</name>
    <dbReference type="NCBI Taxonomy" id="1981510"/>
    <lineage>
        <taxon>Bacteria</taxon>
        <taxon>Bacillati</taxon>
        <taxon>Bacillota</taxon>
        <taxon>Clostridia</taxon>
        <taxon>Monoglobales</taxon>
        <taxon>Monoglobaceae</taxon>
        <taxon>Monoglobus</taxon>
    </lineage>
</organism>
<dbReference type="PANTHER" id="PTHR30404">
    <property type="entry name" value="N-ACETYLMURAMOYL-L-ALANINE AMIDASE"/>
    <property type="match status" value="1"/>
</dbReference>
<evidence type="ECO:0000256" key="3">
    <source>
        <dbReference type="SAM" id="MobiDB-lite"/>
    </source>
</evidence>
<dbReference type="Proteomes" id="UP000235589">
    <property type="component" value="Chromosome"/>
</dbReference>
<dbReference type="Gene3D" id="3.40.630.40">
    <property type="entry name" value="Zn-dependent exopeptidases"/>
    <property type="match status" value="1"/>
</dbReference>
<dbReference type="InterPro" id="IPR002508">
    <property type="entry name" value="MurNAc-LAA_cat"/>
</dbReference>
<gene>
    <name evidence="5" type="ORF">B9O19_00916</name>
</gene>
<keyword evidence="2" id="KW-0378">Hydrolase</keyword>
<dbReference type="GO" id="GO:0008745">
    <property type="term" value="F:N-acetylmuramoyl-L-alanine amidase activity"/>
    <property type="evidence" value="ECO:0007669"/>
    <property type="project" value="InterPro"/>
</dbReference>
<dbReference type="RefSeq" id="WP_102365321.1">
    <property type="nucleotide sequence ID" value="NZ_CP020991.1"/>
</dbReference>
<evidence type="ECO:0000256" key="2">
    <source>
        <dbReference type="ARBA" id="ARBA00022801"/>
    </source>
</evidence>
<proteinExistence type="predicted"/>
<accession>A0A2K9P1H0</accession>
<dbReference type="GO" id="GO:0030288">
    <property type="term" value="C:outer membrane-bounded periplasmic space"/>
    <property type="evidence" value="ECO:0007669"/>
    <property type="project" value="TreeGrafter"/>
</dbReference>
<name>A0A2K9P1H0_9FIRM</name>
<dbReference type="AlphaFoldDB" id="A0A2K9P1H0"/>
<evidence type="ECO:0000313" key="6">
    <source>
        <dbReference type="Proteomes" id="UP000235589"/>
    </source>
</evidence>
<dbReference type="Pfam" id="PF00395">
    <property type="entry name" value="SLH"/>
    <property type="match status" value="2"/>
</dbReference>
<dbReference type="EMBL" id="CP020991">
    <property type="protein sequence ID" value="AUO19090.1"/>
    <property type="molecule type" value="Genomic_DNA"/>
</dbReference>
<dbReference type="GO" id="GO:0009253">
    <property type="term" value="P:peptidoglycan catabolic process"/>
    <property type="evidence" value="ECO:0007669"/>
    <property type="project" value="InterPro"/>
</dbReference>
<dbReference type="SMART" id="SM00646">
    <property type="entry name" value="Ami_3"/>
    <property type="match status" value="1"/>
</dbReference>
<feature type="region of interest" description="Disordered" evidence="3">
    <location>
        <begin position="203"/>
        <end position="276"/>
    </location>
</feature>